<dbReference type="InterPro" id="IPR011990">
    <property type="entry name" value="TPR-like_helical_dom_sf"/>
</dbReference>
<accession>A0AAE2ZNC7</accession>
<proteinExistence type="predicted"/>
<dbReference type="AlphaFoldDB" id="A0AAE2ZNC7"/>
<dbReference type="InterPro" id="IPR027417">
    <property type="entry name" value="P-loop_NTPase"/>
</dbReference>
<dbReference type="Gene3D" id="3.30.70.1230">
    <property type="entry name" value="Nucleotide cyclase"/>
    <property type="match status" value="2"/>
</dbReference>
<evidence type="ECO:0000259" key="3">
    <source>
        <dbReference type="Pfam" id="PF13191"/>
    </source>
</evidence>
<dbReference type="RefSeq" id="WP_220230817.1">
    <property type="nucleotide sequence ID" value="NZ_JAICBX010000005.1"/>
</dbReference>
<dbReference type="SUPFAM" id="SSF55073">
    <property type="entry name" value="Nucleotide cyclase"/>
    <property type="match status" value="2"/>
</dbReference>
<keyword evidence="1" id="KW-0547">Nucleotide-binding</keyword>
<dbReference type="SUPFAM" id="SSF48452">
    <property type="entry name" value="TPR-like"/>
    <property type="match status" value="1"/>
</dbReference>
<reference evidence="4" key="1">
    <citation type="submission" date="2021-08" db="EMBL/GenBank/DDBJ databases">
        <title>Hoeflea bacterium WL0058 sp. nov., isolated from the sediment.</title>
        <authorList>
            <person name="Wang L."/>
            <person name="Zhang D."/>
        </authorList>
    </citation>
    <scope>NUCLEOTIDE SEQUENCE</scope>
    <source>
        <strain evidence="4">WL0058</strain>
    </source>
</reference>
<dbReference type="InterPro" id="IPR029787">
    <property type="entry name" value="Nucleotide_cyclase"/>
</dbReference>
<dbReference type="EMBL" id="JAICBX010000005">
    <property type="protein sequence ID" value="MBW8640099.1"/>
    <property type="molecule type" value="Genomic_DNA"/>
</dbReference>
<dbReference type="InterPro" id="IPR041664">
    <property type="entry name" value="AAA_16"/>
</dbReference>
<feature type="domain" description="Orc1-like AAA ATPase" evidence="3">
    <location>
        <begin position="375"/>
        <end position="551"/>
    </location>
</feature>
<keyword evidence="2" id="KW-0067">ATP-binding</keyword>
<organism evidence="4 5">
    <name type="scientific">Flavimaribacter sediminis</name>
    <dbReference type="NCBI Taxonomy" id="2865987"/>
    <lineage>
        <taxon>Bacteria</taxon>
        <taxon>Pseudomonadati</taxon>
        <taxon>Pseudomonadota</taxon>
        <taxon>Alphaproteobacteria</taxon>
        <taxon>Hyphomicrobiales</taxon>
        <taxon>Rhizobiaceae</taxon>
        <taxon>Flavimaribacter</taxon>
    </lineage>
</organism>
<evidence type="ECO:0000256" key="1">
    <source>
        <dbReference type="ARBA" id="ARBA00022741"/>
    </source>
</evidence>
<comment type="caution">
    <text evidence="4">The sequence shown here is derived from an EMBL/GenBank/DDBJ whole genome shotgun (WGS) entry which is preliminary data.</text>
</comment>
<dbReference type="GO" id="GO:0005524">
    <property type="term" value="F:ATP binding"/>
    <property type="evidence" value="ECO:0007669"/>
    <property type="project" value="UniProtKB-KW"/>
</dbReference>
<sequence length="1270" mass="136850">MGAEAVARSERGAETLRAVINTIFTDVVKVIGAYGGSVLYYAGDAVAAHWPLHNDPAQAVRAAVACGLTVQDTVAAMPADLGVIAMRTSVSVGDLWLLDVDTPSARQAVFCGPGLAAVEGLDLTAQGVRLTEEAALLLAEDARWERDSHGPVASAVEAPKAPASSPPAIDADPWLRTHQRAGLALGPDWVAEFRQAHILFIRVPDFVFRGAEDRDRAAETLRAIAAAVESESGTLLQTCFDDKGLVAVAAWGLASSVREDGAERAARVAQDLVRERGEGALVAAVAAGKVFSGLIGIEPYMQHIVVGDAVNRAAAMCLAALAPVTLDRSTREAVNRRYETTELARLTLKGQTEMAPVYKIEGERLRGLAHAGAMIGRSAERERLVTISNRLARGEPVDICISGEAGLGKSRLAAWFSENLAETGVAQLELHADSIRRAIGYAPFAPFVASLLELDSTADAEACRKAVTDVLGAENEALLPLLSPLLPADLPDTDVTRALVGAGRAERTRDLATSLLSRQLSGNRKLLVVEDAHWLDSASWQLLDALTRRSAVSLCLLTRPVSPDDLPTEARRFLDPKRVETLELTLLDEEESGALAAQALGAHASAPPLANLLHREASGHPLFTSVLVQAMSSRGLVKIEGGYAHLRLGEAGLSHLDIPADAAGAVEERISALSPSEQLTIRTAAVLGRSFEIDALVELHPASDRPEIEADLVQIENTGLVESQGDGAWRFHHAIIADAAYRSLVTEQARSLHARAAAGIEKGAGAKPEQRDLALMAYHSERAGDTQAALRHLAAAAEGARLAYANLEVVDFLTRALALGIEIEALTLARWRYDIAYALRALGQYQRAEDFLKLCISDLDRPPPETGGEAARGLVSGYAAFRLRPHRDARPEAERAPIILAADATMMLSELHYELNKIPFALAEILRGANLARAAGGDSATLAKLYIGLSLISNALPWALDGDALQARALEIVDRMDDLATECWVYMVSGNYETGKGGWEAGESNFRHAMSVAETCGERKTWETSTSTLANLKRLEGRFEEAIGWSDITLAASRDRGIAHGVIWSHNGRARDLLCLSRWDDMREDVAALGRLLDDPANSLDANDNNRLVFHYTRSALALADGDEAGSILALDEALAIVERTKRPQVYMTQNAPFYSDLIWALWERGHRDPTMIARQALVARSAYRIGRQYRTGVPMASLAAGDSLWLQGRQKKARSRWTASAEAAEERRMSYAAAHAYDRLARVGVGDSAAARDRHLQKLGIELPKLWRI</sequence>
<name>A0AAE2ZNC7_9HYPH</name>
<dbReference type="Pfam" id="PF13191">
    <property type="entry name" value="AAA_16"/>
    <property type="match status" value="1"/>
</dbReference>
<evidence type="ECO:0000256" key="2">
    <source>
        <dbReference type="ARBA" id="ARBA00022840"/>
    </source>
</evidence>
<dbReference type="PANTHER" id="PTHR16305:SF28">
    <property type="entry name" value="GUANYLATE CYCLASE DOMAIN-CONTAINING PROTEIN"/>
    <property type="match status" value="1"/>
</dbReference>
<evidence type="ECO:0000313" key="4">
    <source>
        <dbReference type="EMBL" id="MBW8640099.1"/>
    </source>
</evidence>
<gene>
    <name evidence="4" type="ORF">K1W69_23090</name>
</gene>
<dbReference type="PANTHER" id="PTHR16305">
    <property type="entry name" value="TESTICULAR SOLUBLE ADENYLYL CYCLASE"/>
    <property type="match status" value="1"/>
</dbReference>
<keyword evidence="5" id="KW-1185">Reference proteome</keyword>
<dbReference type="GO" id="GO:0005737">
    <property type="term" value="C:cytoplasm"/>
    <property type="evidence" value="ECO:0007669"/>
    <property type="project" value="TreeGrafter"/>
</dbReference>
<dbReference type="GO" id="GO:0004016">
    <property type="term" value="F:adenylate cyclase activity"/>
    <property type="evidence" value="ECO:0007669"/>
    <property type="project" value="TreeGrafter"/>
</dbReference>
<dbReference type="Proteomes" id="UP001196509">
    <property type="component" value="Unassembled WGS sequence"/>
</dbReference>
<evidence type="ECO:0000313" key="5">
    <source>
        <dbReference type="Proteomes" id="UP001196509"/>
    </source>
</evidence>
<protein>
    <submittedName>
        <fullName evidence="4">AAA family ATPase</fullName>
    </submittedName>
</protein>
<dbReference type="SUPFAM" id="SSF52540">
    <property type="entry name" value="P-loop containing nucleoside triphosphate hydrolases"/>
    <property type="match status" value="1"/>
</dbReference>